<dbReference type="EMBL" id="CP036274">
    <property type="protein sequence ID" value="QDU29662.1"/>
    <property type="molecule type" value="Genomic_DNA"/>
</dbReference>
<reference evidence="3 4" key="1">
    <citation type="submission" date="2019-02" db="EMBL/GenBank/DDBJ databases">
        <title>Deep-cultivation of Planctomycetes and their phenomic and genomic characterization uncovers novel biology.</title>
        <authorList>
            <person name="Wiegand S."/>
            <person name="Jogler M."/>
            <person name="Boedeker C."/>
            <person name="Pinto D."/>
            <person name="Vollmers J."/>
            <person name="Rivas-Marin E."/>
            <person name="Kohn T."/>
            <person name="Peeters S.H."/>
            <person name="Heuer A."/>
            <person name="Rast P."/>
            <person name="Oberbeckmann S."/>
            <person name="Bunk B."/>
            <person name="Jeske O."/>
            <person name="Meyerdierks A."/>
            <person name="Storesund J.E."/>
            <person name="Kallscheuer N."/>
            <person name="Luecker S."/>
            <person name="Lage O.M."/>
            <person name="Pohl T."/>
            <person name="Merkel B.J."/>
            <person name="Hornburger P."/>
            <person name="Mueller R.-W."/>
            <person name="Bruemmer F."/>
            <person name="Labrenz M."/>
            <person name="Spormann A.M."/>
            <person name="Op den Camp H."/>
            <person name="Overmann J."/>
            <person name="Amann R."/>
            <person name="Jetten M.S.M."/>
            <person name="Mascher T."/>
            <person name="Medema M.H."/>
            <person name="Devos D.P."/>
            <person name="Kaster A.-K."/>
            <person name="Ovreas L."/>
            <person name="Rohde M."/>
            <person name="Galperin M.Y."/>
            <person name="Jogler C."/>
        </authorList>
    </citation>
    <scope>NUCLEOTIDE SEQUENCE [LARGE SCALE GENOMIC DNA]</scope>
    <source>
        <strain evidence="3 4">ETA_A8</strain>
    </source>
</reference>
<dbReference type="RefSeq" id="WP_145093822.1">
    <property type="nucleotide sequence ID" value="NZ_CP036274.1"/>
</dbReference>
<evidence type="ECO:0000313" key="4">
    <source>
        <dbReference type="Proteomes" id="UP000315017"/>
    </source>
</evidence>
<name>A0A517YHG8_9BACT</name>
<keyword evidence="4" id="KW-1185">Reference proteome</keyword>
<evidence type="ECO:0000313" key="3">
    <source>
        <dbReference type="EMBL" id="QDU29662.1"/>
    </source>
</evidence>
<dbReference type="AlphaFoldDB" id="A0A517YHG8"/>
<protein>
    <submittedName>
        <fullName evidence="3">Uncharacterized protein</fullName>
    </submittedName>
</protein>
<feature type="coiled-coil region" evidence="1">
    <location>
        <begin position="39"/>
        <end position="144"/>
    </location>
</feature>
<proteinExistence type="predicted"/>
<dbReference type="Gene3D" id="1.10.287.1490">
    <property type="match status" value="1"/>
</dbReference>
<evidence type="ECO:0000256" key="1">
    <source>
        <dbReference type="SAM" id="Coils"/>
    </source>
</evidence>
<evidence type="ECO:0000256" key="2">
    <source>
        <dbReference type="SAM" id="MobiDB-lite"/>
    </source>
</evidence>
<organism evidence="3 4">
    <name type="scientific">Anatilimnocola aggregata</name>
    <dbReference type="NCBI Taxonomy" id="2528021"/>
    <lineage>
        <taxon>Bacteria</taxon>
        <taxon>Pseudomonadati</taxon>
        <taxon>Planctomycetota</taxon>
        <taxon>Planctomycetia</taxon>
        <taxon>Pirellulales</taxon>
        <taxon>Pirellulaceae</taxon>
        <taxon>Anatilimnocola</taxon>
    </lineage>
</organism>
<sequence>MAISNFQPAAGEPLRAVALQLREEFTSFDRLMNDVFADVEQLRDQLQLKMAEVDDARSRLAERGRQLAEQRKESGRLTHQLEHQEARLDAAIGELQQLRGQIEQERLAANEREERYRETTAQQLSLALTEREQLLLRIRDLENRAPVFTADGNIAANNGNSDDSWLTVLSQLDAVRQDVLSTRTELADAVGRVSVVSADHSAGSVLPQQLSDMQQQLEALRQEQRSLEKSHGEVLRERDRLETELELVRTRACELQEVVADQQDQLAQQHDDVSDELRQLKSVIESQLSSLSRKSQPFERALAPTGPQVTAAVPNATAPQSTGADAQPADPVVNSVMAQFARLQKDVAQRRKKK</sequence>
<feature type="region of interest" description="Disordered" evidence="2">
    <location>
        <begin position="304"/>
        <end position="330"/>
    </location>
</feature>
<dbReference type="OrthoDB" id="264751at2"/>
<gene>
    <name evidence="3" type="ORF">ETAA8_47770</name>
</gene>
<dbReference type="KEGG" id="aagg:ETAA8_47770"/>
<feature type="coiled-coil region" evidence="1">
    <location>
        <begin position="210"/>
        <end position="237"/>
    </location>
</feature>
<accession>A0A517YHG8</accession>
<dbReference type="Proteomes" id="UP000315017">
    <property type="component" value="Chromosome"/>
</dbReference>
<keyword evidence="1" id="KW-0175">Coiled coil</keyword>